<dbReference type="AlphaFoldDB" id="A0A2Z7CRL2"/>
<keyword evidence="4" id="KW-0052">Apoplast</keyword>
<dbReference type="InterPro" id="IPR044859">
    <property type="entry name" value="Allene_oxi_cyc_Dirigent"/>
</dbReference>
<evidence type="ECO:0000313" key="6">
    <source>
        <dbReference type="Proteomes" id="UP000250235"/>
    </source>
</evidence>
<dbReference type="EMBL" id="KQ995281">
    <property type="protein sequence ID" value="KZV47466.1"/>
    <property type="molecule type" value="Genomic_DNA"/>
</dbReference>
<sequence>MAVDDLITEEPGRHSKELGRIQGIIASSDLRVLAFTLNLNIIFTTGKYNGSTLCVSGRNEIFDMKRELAIVGGTGTFAMARGRYIQKTYSMDPSANYGVLECSIHVTHV</sequence>
<evidence type="ECO:0000256" key="1">
    <source>
        <dbReference type="ARBA" id="ARBA00010746"/>
    </source>
</evidence>
<accession>A0A2Z7CRL2</accession>
<protein>
    <recommendedName>
        <fullName evidence="4">Dirigent protein</fullName>
    </recommendedName>
</protein>
<gene>
    <name evidence="5" type="ORF">F511_32660</name>
</gene>
<proteinExistence type="inferred from homology"/>
<evidence type="ECO:0000256" key="3">
    <source>
        <dbReference type="ARBA" id="ARBA00022525"/>
    </source>
</evidence>
<dbReference type="InterPro" id="IPR004265">
    <property type="entry name" value="Dirigent"/>
</dbReference>
<evidence type="ECO:0000256" key="4">
    <source>
        <dbReference type="RuleBase" id="RU363099"/>
    </source>
</evidence>
<evidence type="ECO:0000256" key="2">
    <source>
        <dbReference type="ARBA" id="ARBA00011738"/>
    </source>
</evidence>
<dbReference type="PANTHER" id="PTHR21495">
    <property type="entry name" value="NUCLEOPORIN-RELATED"/>
    <property type="match status" value="1"/>
</dbReference>
<keyword evidence="3 4" id="KW-0964">Secreted</keyword>
<dbReference type="GO" id="GO:0048046">
    <property type="term" value="C:apoplast"/>
    <property type="evidence" value="ECO:0007669"/>
    <property type="project" value="UniProtKB-SubCell"/>
</dbReference>
<keyword evidence="6" id="KW-1185">Reference proteome</keyword>
<comment type="subcellular location">
    <subcellularLocation>
        <location evidence="4">Secreted</location>
        <location evidence="4">Extracellular space</location>
        <location evidence="4">Apoplast</location>
    </subcellularLocation>
</comment>
<dbReference type="Gene3D" id="2.40.480.10">
    <property type="entry name" value="Allene oxide cyclase-like"/>
    <property type="match status" value="1"/>
</dbReference>
<organism evidence="5 6">
    <name type="scientific">Dorcoceras hygrometricum</name>
    <dbReference type="NCBI Taxonomy" id="472368"/>
    <lineage>
        <taxon>Eukaryota</taxon>
        <taxon>Viridiplantae</taxon>
        <taxon>Streptophyta</taxon>
        <taxon>Embryophyta</taxon>
        <taxon>Tracheophyta</taxon>
        <taxon>Spermatophyta</taxon>
        <taxon>Magnoliopsida</taxon>
        <taxon>eudicotyledons</taxon>
        <taxon>Gunneridae</taxon>
        <taxon>Pentapetalae</taxon>
        <taxon>asterids</taxon>
        <taxon>lamiids</taxon>
        <taxon>Lamiales</taxon>
        <taxon>Gesneriaceae</taxon>
        <taxon>Didymocarpoideae</taxon>
        <taxon>Trichosporeae</taxon>
        <taxon>Loxocarpinae</taxon>
        <taxon>Dorcoceras</taxon>
    </lineage>
</organism>
<dbReference type="OrthoDB" id="1928589at2759"/>
<dbReference type="GO" id="GO:0009699">
    <property type="term" value="P:phenylpropanoid biosynthetic process"/>
    <property type="evidence" value="ECO:0007669"/>
    <property type="project" value="UniProtKB-ARBA"/>
</dbReference>
<reference evidence="5 6" key="1">
    <citation type="journal article" date="2015" name="Proc. Natl. Acad. Sci. U.S.A.">
        <title>The resurrection genome of Boea hygrometrica: A blueprint for survival of dehydration.</title>
        <authorList>
            <person name="Xiao L."/>
            <person name="Yang G."/>
            <person name="Zhang L."/>
            <person name="Yang X."/>
            <person name="Zhao S."/>
            <person name="Ji Z."/>
            <person name="Zhou Q."/>
            <person name="Hu M."/>
            <person name="Wang Y."/>
            <person name="Chen M."/>
            <person name="Xu Y."/>
            <person name="Jin H."/>
            <person name="Xiao X."/>
            <person name="Hu G."/>
            <person name="Bao F."/>
            <person name="Hu Y."/>
            <person name="Wan P."/>
            <person name="Li L."/>
            <person name="Deng X."/>
            <person name="Kuang T."/>
            <person name="Xiang C."/>
            <person name="Zhu J.K."/>
            <person name="Oliver M.J."/>
            <person name="He Y."/>
        </authorList>
    </citation>
    <scope>NUCLEOTIDE SEQUENCE [LARGE SCALE GENOMIC DNA]</scope>
    <source>
        <strain evidence="6">cv. XS01</strain>
    </source>
</reference>
<comment type="function">
    <text evidence="4">Dirigent proteins impart stereoselectivity on the phenoxy radical-coupling reaction, yielding optically active lignans from two molecules of coniferyl alcohol in the biosynthesis of lignans, flavonolignans, and alkaloids and thus plays a central role in plant secondary metabolism.</text>
</comment>
<dbReference type="Pfam" id="PF03018">
    <property type="entry name" value="Dirigent"/>
    <property type="match status" value="1"/>
</dbReference>
<dbReference type="Proteomes" id="UP000250235">
    <property type="component" value="Unassembled WGS sequence"/>
</dbReference>
<name>A0A2Z7CRL2_9LAMI</name>
<comment type="subunit">
    <text evidence="2 4">Homodimer.</text>
</comment>
<comment type="similarity">
    <text evidence="1 4">Belongs to the plant dirigent protein family.</text>
</comment>
<evidence type="ECO:0000313" key="5">
    <source>
        <dbReference type="EMBL" id="KZV47466.1"/>
    </source>
</evidence>